<dbReference type="GO" id="GO:0003677">
    <property type="term" value="F:DNA binding"/>
    <property type="evidence" value="ECO:0007669"/>
    <property type="project" value="UniProtKB-KW"/>
</dbReference>
<dbReference type="SUPFAM" id="SSF52172">
    <property type="entry name" value="CheY-like"/>
    <property type="match status" value="1"/>
</dbReference>
<dbReference type="GO" id="GO:0006355">
    <property type="term" value="P:regulation of DNA-templated transcription"/>
    <property type="evidence" value="ECO:0007669"/>
    <property type="project" value="InterPro"/>
</dbReference>
<organism evidence="6 7">
    <name type="scientific">Roseateles depolymerans</name>
    <dbReference type="NCBI Taxonomy" id="76731"/>
    <lineage>
        <taxon>Bacteria</taxon>
        <taxon>Pseudomonadati</taxon>
        <taxon>Pseudomonadota</taxon>
        <taxon>Betaproteobacteria</taxon>
        <taxon>Burkholderiales</taxon>
        <taxon>Sphaerotilaceae</taxon>
        <taxon>Roseateles</taxon>
    </lineage>
</organism>
<dbReference type="OrthoDB" id="9780593at2"/>
<dbReference type="SUPFAM" id="SSF46894">
    <property type="entry name" value="C-terminal effector domain of the bipartite response regulators"/>
    <property type="match status" value="1"/>
</dbReference>
<dbReference type="RefSeq" id="WP_083525408.1">
    <property type="nucleotide sequence ID" value="NZ_CP013729.1"/>
</dbReference>
<evidence type="ECO:0000256" key="2">
    <source>
        <dbReference type="ARBA" id="ARBA00023015"/>
    </source>
</evidence>
<accession>A0A0U3MB14</accession>
<proteinExistence type="predicted"/>
<gene>
    <name evidence="6" type="ORF">RD2015_1362</name>
</gene>
<evidence type="ECO:0000256" key="1">
    <source>
        <dbReference type="ARBA" id="ARBA00022553"/>
    </source>
</evidence>
<dbReference type="Pfam" id="PF00196">
    <property type="entry name" value="GerE"/>
    <property type="match status" value="1"/>
</dbReference>
<keyword evidence="4" id="KW-0804">Transcription</keyword>
<dbReference type="Gene3D" id="3.40.50.2300">
    <property type="match status" value="1"/>
</dbReference>
<evidence type="ECO:0000256" key="4">
    <source>
        <dbReference type="ARBA" id="ARBA00023163"/>
    </source>
</evidence>
<dbReference type="PRINTS" id="PR00038">
    <property type="entry name" value="HTHLUXR"/>
</dbReference>
<dbReference type="AlphaFoldDB" id="A0A0U3MB14"/>
<dbReference type="InterPro" id="IPR000792">
    <property type="entry name" value="Tscrpt_reg_LuxR_C"/>
</dbReference>
<dbReference type="Proteomes" id="UP000060699">
    <property type="component" value="Chromosome"/>
</dbReference>
<dbReference type="PANTHER" id="PTHR43214">
    <property type="entry name" value="TWO-COMPONENT RESPONSE REGULATOR"/>
    <property type="match status" value="1"/>
</dbReference>
<dbReference type="EMBL" id="CP013729">
    <property type="protein sequence ID" value="ALV05853.1"/>
    <property type="molecule type" value="Genomic_DNA"/>
</dbReference>
<keyword evidence="3" id="KW-0238">DNA-binding</keyword>
<reference evidence="6 7" key="1">
    <citation type="submission" date="2015-12" db="EMBL/GenBank/DDBJ databases">
        <title>Complete genome of Roseateles depolymerans KCTC 42856.</title>
        <authorList>
            <person name="Kim K.M."/>
        </authorList>
    </citation>
    <scope>NUCLEOTIDE SEQUENCE [LARGE SCALE GENOMIC DNA]</scope>
    <source>
        <strain evidence="6 7">KCTC 42856</strain>
    </source>
</reference>
<dbReference type="InterPro" id="IPR016032">
    <property type="entry name" value="Sig_transdc_resp-reg_C-effctor"/>
</dbReference>
<dbReference type="InterPro" id="IPR058245">
    <property type="entry name" value="NreC/VraR/RcsB-like_REC"/>
</dbReference>
<protein>
    <submittedName>
        <fullName evidence="6">Transcriptional regulatory protein degU</fullName>
    </submittedName>
</protein>
<dbReference type="PROSITE" id="PS50043">
    <property type="entry name" value="HTH_LUXR_2"/>
    <property type="match status" value="1"/>
</dbReference>
<dbReference type="KEGG" id="rdp:RD2015_1362"/>
<evidence type="ECO:0000313" key="6">
    <source>
        <dbReference type="EMBL" id="ALV05853.1"/>
    </source>
</evidence>
<dbReference type="Pfam" id="PF00072">
    <property type="entry name" value="Response_reg"/>
    <property type="match status" value="1"/>
</dbReference>
<comment type="caution">
    <text evidence="5">Lacks conserved residue(s) required for the propagation of feature annotation.</text>
</comment>
<evidence type="ECO:0000256" key="5">
    <source>
        <dbReference type="PROSITE-ProRule" id="PRU00169"/>
    </source>
</evidence>
<keyword evidence="2" id="KW-0805">Transcription regulation</keyword>
<dbReference type="InterPro" id="IPR001789">
    <property type="entry name" value="Sig_transdc_resp-reg_receiver"/>
</dbReference>
<dbReference type="SMART" id="SM00421">
    <property type="entry name" value="HTH_LUXR"/>
    <property type="match status" value="1"/>
</dbReference>
<evidence type="ECO:0000313" key="7">
    <source>
        <dbReference type="Proteomes" id="UP000060699"/>
    </source>
</evidence>
<dbReference type="InterPro" id="IPR011006">
    <property type="entry name" value="CheY-like_superfamily"/>
</dbReference>
<dbReference type="STRING" id="76731.RD2015_1362"/>
<dbReference type="CDD" id="cd17535">
    <property type="entry name" value="REC_NarL-like"/>
    <property type="match status" value="1"/>
</dbReference>
<dbReference type="PANTHER" id="PTHR43214:SF41">
    <property type="entry name" value="NITRATE_NITRITE RESPONSE REGULATOR PROTEIN NARP"/>
    <property type="match status" value="1"/>
</dbReference>
<name>A0A0U3MB14_9BURK</name>
<keyword evidence="7" id="KW-1185">Reference proteome</keyword>
<sequence length="213" mass="23154">MHTRVMVMARHQLVREGLVALLSRQGDFALMGSFGDGREGAAKAVELRPELVMMELQLEGLHGVDVIRRIAAGSPHTRVLCLAADEPHELMRTALDAGARGFLAKDASPEEMLRALSAVRHRQLYLSPSLAEAAVMATTPETHRSYAFCKLTPKEREVVQLLAEGLSTKEAAARLNLSVKTVATHREHATGKLGIRGVAALTRFAIREGLAHP</sequence>
<dbReference type="PROSITE" id="PS50110">
    <property type="entry name" value="RESPONSE_REGULATORY"/>
    <property type="match status" value="1"/>
</dbReference>
<dbReference type="CDD" id="cd06170">
    <property type="entry name" value="LuxR_C_like"/>
    <property type="match status" value="1"/>
</dbReference>
<dbReference type="SMART" id="SM00448">
    <property type="entry name" value="REC"/>
    <property type="match status" value="1"/>
</dbReference>
<keyword evidence="1" id="KW-0597">Phosphoprotein</keyword>
<evidence type="ECO:0000256" key="3">
    <source>
        <dbReference type="ARBA" id="ARBA00023125"/>
    </source>
</evidence>
<dbReference type="InterPro" id="IPR039420">
    <property type="entry name" value="WalR-like"/>
</dbReference>
<dbReference type="GO" id="GO:0000160">
    <property type="term" value="P:phosphorelay signal transduction system"/>
    <property type="evidence" value="ECO:0007669"/>
    <property type="project" value="InterPro"/>
</dbReference>